<accession>A0A0K1PRC5</accession>
<gene>
    <name evidence="1" type="ORF">AKJ09_02736</name>
</gene>
<dbReference type="EMBL" id="CP012333">
    <property type="protein sequence ID" value="AKU96072.1"/>
    <property type="molecule type" value="Genomic_DNA"/>
</dbReference>
<dbReference type="AlphaFoldDB" id="A0A0K1PRC5"/>
<protein>
    <submittedName>
        <fullName evidence="1">Uncharacterized protein</fullName>
    </submittedName>
</protein>
<name>A0A0K1PRC5_9BACT</name>
<evidence type="ECO:0000313" key="1">
    <source>
        <dbReference type="EMBL" id="AKU96072.1"/>
    </source>
</evidence>
<dbReference type="STRING" id="1391654.AKJ09_02736"/>
<sequence length="40" mass="4471">MRFVLLGTVAFDRARSGRAGSRPRAAAELLVLKLERSSRR</sequence>
<keyword evidence="2" id="KW-1185">Reference proteome</keyword>
<proteinExistence type="predicted"/>
<reference evidence="1 2" key="1">
    <citation type="submission" date="2015-08" db="EMBL/GenBank/DDBJ databases">
        <authorList>
            <person name="Babu N.S."/>
            <person name="Beckwith C.J."/>
            <person name="Beseler K.G."/>
            <person name="Brison A."/>
            <person name="Carone J.V."/>
            <person name="Caskin T.P."/>
            <person name="Diamond M."/>
            <person name="Durham M.E."/>
            <person name="Foxe J.M."/>
            <person name="Go M."/>
            <person name="Henderson B.A."/>
            <person name="Jones I.B."/>
            <person name="McGettigan J.A."/>
            <person name="Micheletti S.J."/>
            <person name="Nasrallah M.E."/>
            <person name="Ortiz D."/>
            <person name="Piller C.R."/>
            <person name="Privatt S.R."/>
            <person name="Schneider S.L."/>
            <person name="Sharp S."/>
            <person name="Smith T.C."/>
            <person name="Stanton J.D."/>
            <person name="Ullery H.E."/>
            <person name="Wilson R.J."/>
            <person name="Serrano M.G."/>
            <person name="Buck G."/>
            <person name="Lee V."/>
            <person name="Wang Y."/>
            <person name="Carvalho R."/>
            <person name="Voegtly L."/>
            <person name="Shi R."/>
            <person name="Duckworth R."/>
            <person name="Johnson A."/>
            <person name="Loviza R."/>
            <person name="Walstead R."/>
            <person name="Shah Z."/>
            <person name="Kiflezghi M."/>
            <person name="Wade K."/>
            <person name="Ball S.L."/>
            <person name="Bradley K.W."/>
            <person name="Asai D.J."/>
            <person name="Bowman C.A."/>
            <person name="Russell D.A."/>
            <person name="Pope W.H."/>
            <person name="Jacobs-Sera D."/>
            <person name="Hendrix R.W."/>
            <person name="Hatfull G.F."/>
        </authorList>
    </citation>
    <scope>NUCLEOTIDE SEQUENCE [LARGE SCALE GENOMIC DNA]</scope>
    <source>
        <strain evidence="1 2">DSM 27648</strain>
    </source>
</reference>
<dbReference type="KEGG" id="llu:AKJ09_02736"/>
<evidence type="ECO:0000313" key="2">
    <source>
        <dbReference type="Proteomes" id="UP000064967"/>
    </source>
</evidence>
<dbReference type="Proteomes" id="UP000064967">
    <property type="component" value="Chromosome"/>
</dbReference>
<organism evidence="1 2">
    <name type="scientific">Labilithrix luteola</name>
    <dbReference type="NCBI Taxonomy" id="1391654"/>
    <lineage>
        <taxon>Bacteria</taxon>
        <taxon>Pseudomonadati</taxon>
        <taxon>Myxococcota</taxon>
        <taxon>Polyangia</taxon>
        <taxon>Polyangiales</taxon>
        <taxon>Labilitrichaceae</taxon>
        <taxon>Labilithrix</taxon>
    </lineage>
</organism>